<dbReference type="AlphaFoldDB" id="A0A370TXN7"/>
<dbReference type="Proteomes" id="UP000254866">
    <property type="component" value="Unassembled WGS sequence"/>
</dbReference>
<dbReference type="EMBL" id="NPIC01000001">
    <property type="protein sequence ID" value="RDL40283.1"/>
    <property type="molecule type" value="Genomic_DNA"/>
</dbReference>
<dbReference type="PANTHER" id="PTHR42723">
    <property type="entry name" value="CHLOROPHYLL SYNTHASE"/>
    <property type="match status" value="1"/>
</dbReference>
<name>A0A370TXN7_9HELO</name>
<evidence type="ECO:0000256" key="5">
    <source>
        <dbReference type="SAM" id="Phobius"/>
    </source>
</evidence>
<evidence type="ECO:0008006" key="8">
    <source>
        <dbReference type="Google" id="ProtNLM"/>
    </source>
</evidence>
<gene>
    <name evidence="6" type="ORF">BP5553_00262</name>
</gene>
<organism evidence="6 7">
    <name type="scientific">Venustampulla echinocandica</name>
    <dbReference type="NCBI Taxonomy" id="2656787"/>
    <lineage>
        <taxon>Eukaryota</taxon>
        <taxon>Fungi</taxon>
        <taxon>Dikarya</taxon>
        <taxon>Ascomycota</taxon>
        <taxon>Pezizomycotina</taxon>
        <taxon>Leotiomycetes</taxon>
        <taxon>Helotiales</taxon>
        <taxon>Pleuroascaceae</taxon>
        <taxon>Venustampulla</taxon>
    </lineage>
</organism>
<sequence length="323" mass="35973">MATYRHLSHYVYSIWLFTRSDLKTIVGPSTAFGMSNALVASAYSLYLPLALDLTKPSTFFRVTAMVAFWAWINLLPHAIDNQLSPKAISEDACNKPWRTLPSNRMTPKQAGALRIPLYAFAFISSWQLGGVRQSITLLGLAKWYNHLGGGDANALVRNFINGAGYMCYTSGALEVALGNTWLPVQAFPWLFILGLVVFSTVQTQDFHDQAGDSVRGRKTLPLQIGDSPARHATAVLVLFWSCMCAWFWKLYAVPVGCVPTALGCCIAYRLLTKRSIDQDKATFRLWNLWMVVLFVMPVTHTFAQGCGVGNACFWGLREWRALA</sequence>
<keyword evidence="3 5" id="KW-1133">Transmembrane helix</keyword>
<evidence type="ECO:0000256" key="4">
    <source>
        <dbReference type="ARBA" id="ARBA00023136"/>
    </source>
</evidence>
<evidence type="ECO:0000256" key="3">
    <source>
        <dbReference type="ARBA" id="ARBA00022989"/>
    </source>
</evidence>
<dbReference type="GeneID" id="43593111"/>
<keyword evidence="7" id="KW-1185">Reference proteome</keyword>
<feature type="transmembrane region" description="Helical" evidence="5">
    <location>
        <begin position="283"/>
        <end position="303"/>
    </location>
</feature>
<keyword evidence="4 5" id="KW-0472">Membrane</keyword>
<dbReference type="GO" id="GO:0016765">
    <property type="term" value="F:transferase activity, transferring alkyl or aryl (other than methyl) groups"/>
    <property type="evidence" value="ECO:0007669"/>
    <property type="project" value="InterPro"/>
</dbReference>
<dbReference type="CDD" id="cd13965">
    <property type="entry name" value="PT_UbiA_3"/>
    <property type="match status" value="1"/>
</dbReference>
<comment type="caution">
    <text evidence="6">The sequence shown here is derived from an EMBL/GenBank/DDBJ whole genome shotgun (WGS) entry which is preliminary data.</text>
</comment>
<feature type="transmembrane region" description="Helical" evidence="5">
    <location>
        <begin position="25"/>
        <end position="47"/>
    </location>
</feature>
<evidence type="ECO:0000313" key="7">
    <source>
        <dbReference type="Proteomes" id="UP000254866"/>
    </source>
</evidence>
<evidence type="ECO:0000313" key="6">
    <source>
        <dbReference type="EMBL" id="RDL40283.1"/>
    </source>
</evidence>
<feature type="transmembrane region" description="Helical" evidence="5">
    <location>
        <begin position="186"/>
        <end position="207"/>
    </location>
</feature>
<evidence type="ECO:0000256" key="2">
    <source>
        <dbReference type="ARBA" id="ARBA00022692"/>
    </source>
</evidence>
<accession>A0A370TXN7</accession>
<dbReference type="GO" id="GO:0016020">
    <property type="term" value="C:membrane"/>
    <property type="evidence" value="ECO:0007669"/>
    <property type="project" value="UniProtKB-SubCell"/>
</dbReference>
<dbReference type="InterPro" id="IPR050475">
    <property type="entry name" value="Prenyltransferase_related"/>
</dbReference>
<dbReference type="InterPro" id="IPR000537">
    <property type="entry name" value="UbiA_prenyltransferase"/>
</dbReference>
<dbReference type="STRING" id="2656787.A0A370TXN7"/>
<dbReference type="PANTHER" id="PTHR42723:SF1">
    <property type="entry name" value="CHLOROPHYLL SYNTHASE, CHLOROPLASTIC"/>
    <property type="match status" value="1"/>
</dbReference>
<protein>
    <recommendedName>
        <fullName evidence="8">Digeranylgeranylglyceryl phosphate synthase</fullName>
    </recommendedName>
</protein>
<reference evidence="6 7" key="1">
    <citation type="journal article" date="2018" name="IMA Fungus">
        <title>IMA Genome-F 9: Draft genome sequence of Annulohypoxylon stygium, Aspergillus mulundensis, Berkeleyomyces basicola (syn. Thielaviopsis basicola), Ceratocystis smalleyi, two Cercospora beticola strains, Coleophoma cylindrospora, Fusarium fracticaudum, Phialophora cf. hyalina, and Morchella septimelata.</title>
        <authorList>
            <person name="Wingfield B.D."/>
            <person name="Bills G.F."/>
            <person name="Dong Y."/>
            <person name="Huang W."/>
            <person name="Nel W.J."/>
            <person name="Swalarsk-Parry B.S."/>
            <person name="Vaghefi N."/>
            <person name="Wilken P.M."/>
            <person name="An Z."/>
            <person name="de Beer Z.W."/>
            <person name="De Vos L."/>
            <person name="Chen L."/>
            <person name="Duong T.A."/>
            <person name="Gao Y."/>
            <person name="Hammerbacher A."/>
            <person name="Kikkert J.R."/>
            <person name="Li Y."/>
            <person name="Li H."/>
            <person name="Li K."/>
            <person name="Li Q."/>
            <person name="Liu X."/>
            <person name="Ma X."/>
            <person name="Naidoo K."/>
            <person name="Pethybridge S.J."/>
            <person name="Sun J."/>
            <person name="Steenkamp E.T."/>
            <person name="van der Nest M.A."/>
            <person name="van Wyk S."/>
            <person name="Wingfield M.J."/>
            <person name="Xiong C."/>
            <person name="Yue Q."/>
            <person name="Zhang X."/>
        </authorList>
    </citation>
    <scope>NUCLEOTIDE SEQUENCE [LARGE SCALE GENOMIC DNA]</scope>
    <source>
        <strain evidence="6 7">BP 5553</strain>
    </source>
</reference>
<feature type="transmembrane region" description="Helical" evidence="5">
    <location>
        <begin position="59"/>
        <end position="79"/>
    </location>
</feature>
<dbReference type="OrthoDB" id="434972at2759"/>
<proteinExistence type="predicted"/>
<dbReference type="RefSeq" id="XP_031872939.1">
    <property type="nucleotide sequence ID" value="XM_032008885.1"/>
</dbReference>
<keyword evidence="2 5" id="KW-0812">Transmembrane</keyword>
<comment type="subcellular location">
    <subcellularLocation>
        <location evidence="1">Membrane</location>
        <topology evidence="1">Multi-pass membrane protein</topology>
    </subcellularLocation>
</comment>
<feature type="transmembrane region" description="Helical" evidence="5">
    <location>
        <begin position="253"/>
        <end position="271"/>
    </location>
</feature>
<evidence type="ECO:0000256" key="1">
    <source>
        <dbReference type="ARBA" id="ARBA00004141"/>
    </source>
</evidence>
<dbReference type="Pfam" id="PF01040">
    <property type="entry name" value="UbiA"/>
    <property type="match status" value="1"/>
</dbReference>